<feature type="transmembrane region" description="Helical" evidence="9">
    <location>
        <begin position="21"/>
        <end position="47"/>
    </location>
</feature>
<evidence type="ECO:0000256" key="9">
    <source>
        <dbReference type="RuleBase" id="RU369079"/>
    </source>
</evidence>
<dbReference type="PANTHER" id="PTHR35011">
    <property type="entry name" value="2,3-DIKETO-L-GULONATE TRAP TRANSPORTER SMALL PERMEASE PROTEIN YIAM"/>
    <property type="match status" value="1"/>
</dbReference>
<organism evidence="11 12">
    <name type="scientific">Pseudorhodoferax soli</name>
    <dbReference type="NCBI Taxonomy" id="545864"/>
    <lineage>
        <taxon>Bacteria</taxon>
        <taxon>Pseudomonadati</taxon>
        <taxon>Pseudomonadota</taxon>
        <taxon>Betaproteobacteria</taxon>
        <taxon>Burkholderiales</taxon>
        <taxon>Comamonadaceae</taxon>
    </lineage>
</organism>
<keyword evidence="7 9" id="KW-0472">Membrane</keyword>
<dbReference type="Proteomes" id="UP000252884">
    <property type="component" value="Unassembled WGS sequence"/>
</dbReference>
<evidence type="ECO:0000256" key="2">
    <source>
        <dbReference type="ARBA" id="ARBA00022448"/>
    </source>
</evidence>
<comment type="function">
    <text evidence="9">Part of the tripartite ATP-independent periplasmic (TRAP) transport system.</text>
</comment>
<evidence type="ECO:0000313" key="11">
    <source>
        <dbReference type="EMBL" id="RCW71627.1"/>
    </source>
</evidence>
<protein>
    <recommendedName>
        <fullName evidence="9">TRAP transporter small permease protein</fullName>
    </recommendedName>
</protein>
<evidence type="ECO:0000256" key="7">
    <source>
        <dbReference type="ARBA" id="ARBA00023136"/>
    </source>
</evidence>
<reference evidence="11 12" key="1">
    <citation type="submission" date="2018-07" db="EMBL/GenBank/DDBJ databases">
        <title>Genomic Encyclopedia of Type Strains, Phase IV (KMG-IV): sequencing the most valuable type-strain genomes for metagenomic binning, comparative biology and taxonomic classification.</title>
        <authorList>
            <person name="Goeker M."/>
        </authorList>
    </citation>
    <scope>NUCLEOTIDE SEQUENCE [LARGE SCALE GENOMIC DNA]</scope>
    <source>
        <strain evidence="11 12">DSM 21634</strain>
    </source>
</reference>
<evidence type="ECO:0000256" key="5">
    <source>
        <dbReference type="ARBA" id="ARBA00022692"/>
    </source>
</evidence>
<accession>A0A368XYN3</accession>
<dbReference type="AlphaFoldDB" id="A0A368XYN3"/>
<feature type="transmembrane region" description="Helical" evidence="9">
    <location>
        <begin position="53"/>
        <end position="74"/>
    </location>
</feature>
<keyword evidence="6 9" id="KW-1133">Transmembrane helix</keyword>
<evidence type="ECO:0000256" key="1">
    <source>
        <dbReference type="ARBA" id="ARBA00004429"/>
    </source>
</evidence>
<name>A0A368XYN3_9BURK</name>
<comment type="similarity">
    <text evidence="8 9">Belongs to the TRAP transporter small permease family.</text>
</comment>
<proteinExistence type="inferred from homology"/>
<dbReference type="PANTHER" id="PTHR35011:SF4">
    <property type="entry name" value="SLL1102 PROTEIN"/>
    <property type="match status" value="1"/>
</dbReference>
<keyword evidence="2 9" id="KW-0813">Transport</keyword>
<evidence type="ECO:0000256" key="3">
    <source>
        <dbReference type="ARBA" id="ARBA00022475"/>
    </source>
</evidence>
<evidence type="ECO:0000313" key="12">
    <source>
        <dbReference type="Proteomes" id="UP000252884"/>
    </source>
</evidence>
<dbReference type="InterPro" id="IPR055348">
    <property type="entry name" value="DctQ"/>
</dbReference>
<dbReference type="GO" id="GO:0022857">
    <property type="term" value="F:transmembrane transporter activity"/>
    <property type="evidence" value="ECO:0007669"/>
    <property type="project" value="UniProtKB-UniRule"/>
</dbReference>
<evidence type="ECO:0000259" key="10">
    <source>
        <dbReference type="Pfam" id="PF04290"/>
    </source>
</evidence>
<dbReference type="GO" id="GO:0005886">
    <property type="term" value="C:plasma membrane"/>
    <property type="evidence" value="ECO:0007669"/>
    <property type="project" value="UniProtKB-SubCell"/>
</dbReference>
<feature type="domain" description="Tripartite ATP-independent periplasmic transporters DctQ component" evidence="10">
    <location>
        <begin position="33"/>
        <end position="164"/>
    </location>
</feature>
<feature type="transmembrane region" description="Helical" evidence="9">
    <location>
        <begin position="95"/>
        <end position="121"/>
    </location>
</feature>
<dbReference type="RefSeq" id="WP_170168198.1">
    <property type="nucleotide sequence ID" value="NZ_QPJK01000004.1"/>
</dbReference>
<keyword evidence="12" id="KW-1185">Reference proteome</keyword>
<evidence type="ECO:0000256" key="4">
    <source>
        <dbReference type="ARBA" id="ARBA00022519"/>
    </source>
</evidence>
<keyword evidence="4 9" id="KW-0997">Cell inner membrane</keyword>
<comment type="caution">
    <text evidence="9">Lacks conserved residue(s) required for the propagation of feature annotation.</text>
</comment>
<comment type="subcellular location">
    <subcellularLocation>
        <location evidence="1 9">Cell inner membrane</location>
        <topology evidence="1 9">Multi-pass membrane protein</topology>
    </subcellularLocation>
</comment>
<keyword evidence="3" id="KW-1003">Cell membrane</keyword>
<dbReference type="InterPro" id="IPR007387">
    <property type="entry name" value="TRAP_DctQ"/>
</dbReference>
<dbReference type="EMBL" id="QPJK01000004">
    <property type="protein sequence ID" value="RCW71627.1"/>
    <property type="molecule type" value="Genomic_DNA"/>
</dbReference>
<sequence>MQSMESGLLRLARALDRVAIVSGHAVAWMIVPLVLSLSYEVVARYVFNAPTQWAYDMTFMLYGSFFMLGAAYTLQRKGHVRTDSFYADWSPRRQAGVDLAGYLLMFFPFVGVLLFVGWGYFWKAFVTHETFVSSSWQPITWPFKLSLPLAGALLMLQGVSECLKCLHTLRTGAWPAAEAPAEIAV</sequence>
<dbReference type="Pfam" id="PF04290">
    <property type="entry name" value="DctQ"/>
    <property type="match status" value="1"/>
</dbReference>
<evidence type="ECO:0000256" key="8">
    <source>
        <dbReference type="ARBA" id="ARBA00038436"/>
    </source>
</evidence>
<evidence type="ECO:0000256" key="6">
    <source>
        <dbReference type="ARBA" id="ARBA00022989"/>
    </source>
</evidence>
<keyword evidence="5 9" id="KW-0812">Transmembrane</keyword>
<gene>
    <name evidence="11" type="ORF">DES41_104447</name>
</gene>
<comment type="subunit">
    <text evidence="9">The complex comprises the extracytoplasmic solute receptor protein and the two transmembrane proteins.</text>
</comment>
<comment type="caution">
    <text evidence="11">The sequence shown here is derived from an EMBL/GenBank/DDBJ whole genome shotgun (WGS) entry which is preliminary data.</text>
</comment>